<evidence type="ECO:0000313" key="2">
    <source>
        <dbReference type="EMBL" id="SVB85815.1"/>
    </source>
</evidence>
<dbReference type="AlphaFoldDB" id="A0A382HFD5"/>
<organism evidence="2">
    <name type="scientific">marine metagenome</name>
    <dbReference type="NCBI Taxonomy" id="408172"/>
    <lineage>
        <taxon>unclassified sequences</taxon>
        <taxon>metagenomes</taxon>
        <taxon>ecological metagenomes</taxon>
    </lineage>
</organism>
<protein>
    <submittedName>
        <fullName evidence="2">Uncharacterized protein</fullName>
    </submittedName>
</protein>
<feature type="region of interest" description="Disordered" evidence="1">
    <location>
        <begin position="1"/>
        <end position="29"/>
    </location>
</feature>
<feature type="non-terminal residue" evidence="2">
    <location>
        <position position="29"/>
    </location>
</feature>
<dbReference type="EMBL" id="UINC01060860">
    <property type="protein sequence ID" value="SVB85815.1"/>
    <property type="molecule type" value="Genomic_DNA"/>
</dbReference>
<reference evidence="2" key="1">
    <citation type="submission" date="2018-05" db="EMBL/GenBank/DDBJ databases">
        <authorList>
            <person name="Lanie J.A."/>
            <person name="Ng W.-L."/>
            <person name="Kazmierczak K.M."/>
            <person name="Andrzejewski T.M."/>
            <person name="Davidsen T.M."/>
            <person name="Wayne K.J."/>
            <person name="Tettelin H."/>
            <person name="Glass J.I."/>
            <person name="Rusch D."/>
            <person name="Podicherti R."/>
            <person name="Tsui H.-C.T."/>
            <person name="Winkler M.E."/>
        </authorList>
    </citation>
    <scope>NUCLEOTIDE SEQUENCE</scope>
</reference>
<sequence length="29" mass="3327">MTEHTDGRSQPKERRPESGPDKGSPDRFK</sequence>
<accession>A0A382HFD5</accession>
<name>A0A382HFD5_9ZZZZ</name>
<gene>
    <name evidence="2" type="ORF">METZ01_LOCUS238669</name>
</gene>
<evidence type="ECO:0000256" key="1">
    <source>
        <dbReference type="SAM" id="MobiDB-lite"/>
    </source>
</evidence>
<proteinExistence type="predicted"/>